<dbReference type="InterPro" id="IPR012334">
    <property type="entry name" value="Pectin_lyas_fold"/>
</dbReference>
<keyword evidence="6 8" id="KW-0326">Glycosidase</keyword>
<keyword evidence="7" id="KW-0961">Cell wall biogenesis/degradation</keyword>
<proteinExistence type="inferred from homology"/>
<evidence type="ECO:0000256" key="3">
    <source>
        <dbReference type="ARBA" id="ARBA00022512"/>
    </source>
</evidence>
<comment type="subcellular location">
    <subcellularLocation>
        <location evidence="1">Secreted</location>
        <location evidence="1">Cell wall</location>
    </subcellularLocation>
</comment>
<dbReference type="Gene3D" id="2.160.20.10">
    <property type="entry name" value="Single-stranded right-handed beta-helix, Pectin lyase-like"/>
    <property type="match status" value="1"/>
</dbReference>
<reference evidence="9 10" key="1">
    <citation type="submission" date="2020-02" db="EMBL/GenBank/DDBJ databases">
        <authorList>
            <person name="Ma Q."/>
            <person name="Huang Y."/>
            <person name="Song X."/>
            <person name="Pei D."/>
        </authorList>
    </citation>
    <scope>NUCLEOTIDE SEQUENCE [LARGE SCALE GENOMIC DNA]</scope>
    <source>
        <strain evidence="9">Sxm20200214</strain>
        <tissue evidence="9">Leaf</tissue>
    </source>
</reference>
<dbReference type="AlphaFoldDB" id="A0A8X7NWR7"/>
<evidence type="ECO:0000256" key="7">
    <source>
        <dbReference type="ARBA" id="ARBA00023316"/>
    </source>
</evidence>
<dbReference type="OrthoDB" id="187139at2759"/>
<evidence type="ECO:0000256" key="8">
    <source>
        <dbReference type="RuleBase" id="RU361169"/>
    </source>
</evidence>
<sequence length="131" mass="13930">MNKLGFCIEGSVHKANNKCHGFISVTSFGAVGDGKTDDTKAFLNAWKAVCKGASRGKTQLLLPLGKTFMLKPLTFEGPCKSSSIAFLIRGNLVAPGYSWHAGNYLAWISFDSINGLVITGCGTVNGRGSVW</sequence>
<name>A0A8X7NWR7_BRACI</name>
<dbReference type="GO" id="GO:0071555">
    <property type="term" value="P:cell wall organization"/>
    <property type="evidence" value="ECO:0007669"/>
    <property type="project" value="UniProtKB-KW"/>
</dbReference>
<dbReference type="PANTHER" id="PTHR31375">
    <property type="match status" value="1"/>
</dbReference>
<evidence type="ECO:0000313" key="10">
    <source>
        <dbReference type="Proteomes" id="UP000886595"/>
    </source>
</evidence>
<keyword evidence="10" id="KW-1185">Reference proteome</keyword>
<evidence type="ECO:0000313" key="9">
    <source>
        <dbReference type="EMBL" id="KAG2239304.1"/>
    </source>
</evidence>
<dbReference type="GO" id="GO:0005975">
    <property type="term" value="P:carbohydrate metabolic process"/>
    <property type="evidence" value="ECO:0007669"/>
    <property type="project" value="InterPro"/>
</dbReference>
<dbReference type="Proteomes" id="UP000886595">
    <property type="component" value="Unassembled WGS sequence"/>
</dbReference>
<comment type="similarity">
    <text evidence="2 8">Belongs to the glycosyl hydrolase 28 family.</text>
</comment>
<protein>
    <recommendedName>
        <fullName evidence="11">Polygalacturonase</fullName>
    </recommendedName>
</protein>
<dbReference type="Pfam" id="PF00295">
    <property type="entry name" value="Glyco_hydro_28"/>
    <property type="match status" value="1"/>
</dbReference>
<comment type="caution">
    <text evidence="9">The sequence shown here is derived from an EMBL/GenBank/DDBJ whole genome shotgun (WGS) entry which is preliminary data.</text>
</comment>
<keyword evidence="4" id="KW-0964">Secreted</keyword>
<evidence type="ECO:0008006" key="11">
    <source>
        <dbReference type="Google" id="ProtNLM"/>
    </source>
</evidence>
<evidence type="ECO:0000256" key="1">
    <source>
        <dbReference type="ARBA" id="ARBA00004191"/>
    </source>
</evidence>
<evidence type="ECO:0000256" key="6">
    <source>
        <dbReference type="ARBA" id="ARBA00023295"/>
    </source>
</evidence>
<dbReference type="InterPro" id="IPR000743">
    <property type="entry name" value="Glyco_hydro_28"/>
</dbReference>
<accession>A0A8X7NWR7</accession>
<dbReference type="EMBL" id="JAAMPC010001604">
    <property type="protein sequence ID" value="KAG2239304.1"/>
    <property type="molecule type" value="Genomic_DNA"/>
</dbReference>
<evidence type="ECO:0000256" key="2">
    <source>
        <dbReference type="ARBA" id="ARBA00008834"/>
    </source>
</evidence>
<dbReference type="GO" id="GO:0004650">
    <property type="term" value="F:polygalacturonase activity"/>
    <property type="evidence" value="ECO:0007669"/>
    <property type="project" value="InterPro"/>
</dbReference>
<gene>
    <name evidence="9" type="ORF">Bca52824_090164</name>
</gene>
<organism evidence="9 10">
    <name type="scientific">Brassica carinata</name>
    <name type="common">Ethiopian mustard</name>
    <name type="synonym">Abyssinian cabbage</name>
    <dbReference type="NCBI Taxonomy" id="52824"/>
    <lineage>
        <taxon>Eukaryota</taxon>
        <taxon>Viridiplantae</taxon>
        <taxon>Streptophyta</taxon>
        <taxon>Embryophyta</taxon>
        <taxon>Tracheophyta</taxon>
        <taxon>Spermatophyta</taxon>
        <taxon>Magnoliopsida</taxon>
        <taxon>eudicotyledons</taxon>
        <taxon>Gunneridae</taxon>
        <taxon>Pentapetalae</taxon>
        <taxon>rosids</taxon>
        <taxon>malvids</taxon>
        <taxon>Brassicales</taxon>
        <taxon>Brassicaceae</taxon>
        <taxon>Brassiceae</taxon>
        <taxon>Brassica</taxon>
    </lineage>
</organism>
<keyword evidence="3" id="KW-0134">Cell wall</keyword>
<keyword evidence="5 8" id="KW-0378">Hydrolase</keyword>
<dbReference type="SUPFAM" id="SSF51126">
    <property type="entry name" value="Pectin lyase-like"/>
    <property type="match status" value="1"/>
</dbReference>
<evidence type="ECO:0000256" key="4">
    <source>
        <dbReference type="ARBA" id="ARBA00022525"/>
    </source>
</evidence>
<dbReference type="InterPro" id="IPR011050">
    <property type="entry name" value="Pectin_lyase_fold/virulence"/>
</dbReference>
<evidence type="ECO:0000256" key="5">
    <source>
        <dbReference type="ARBA" id="ARBA00022801"/>
    </source>
</evidence>